<dbReference type="PaxDb" id="65489-OBART02G36710.1"/>
<reference evidence="2" key="1">
    <citation type="journal article" date="2009" name="Rice">
        <title>De Novo Next Generation Sequencing of Plant Genomes.</title>
        <authorList>
            <person name="Rounsley S."/>
            <person name="Marri P.R."/>
            <person name="Yu Y."/>
            <person name="He R."/>
            <person name="Sisneros N."/>
            <person name="Goicoechea J.L."/>
            <person name="Lee S.J."/>
            <person name="Angelova A."/>
            <person name="Kudrna D."/>
            <person name="Luo M."/>
            <person name="Affourtit J."/>
            <person name="Desany B."/>
            <person name="Knight J."/>
            <person name="Niazi F."/>
            <person name="Egholm M."/>
            <person name="Wing R.A."/>
        </authorList>
    </citation>
    <scope>NUCLEOTIDE SEQUENCE [LARGE SCALE GENOMIC DNA]</scope>
    <source>
        <strain evidence="2">cv. IRGC 105608</strain>
    </source>
</reference>
<dbReference type="Proteomes" id="UP000026960">
    <property type="component" value="Chromosome 2"/>
</dbReference>
<evidence type="ECO:0000313" key="3">
    <source>
        <dbReference type="Proteomes" id="UP000026960"/>
    </source>
</evidence>
<feature type="region of interest" description="Disordered" evidence="1">
    <location>
        <begin position="18"/>
        <end position="78"/>
    </location>
</feature>
<dbReference type="EnsemblPlants" id="OBART02G36710.1">
    <property type="protein sequence ID" value="OBART02G36710.1"/>
    <property type="gene ID" value="OBART02G36710"/>
</dbReference>
<evidence type="ECO:0000256" key="1">
    <source>
        <dbReference type="SAM" id="MobiDB-lite"/>
    </source>
</evidence>
<feature type="compositionally biased region" description="Polar residues" evidence="1">
    <location>
        <begin position="54"/>
        <end position="68"/>
    </location>
</feature>
<dbReference type="HOGENOM" id="CLU_146305_0_0_1"/>
<accession>A0A0D3FBV2</accession>
<proteinExistence type="predicted"/>
<dbReference type="AlphaFoldDB" id="A0A0D3FBV2"/>
<sequence>MPAEFHLRGRNLLVLAAGSRRRRPPAGTDVAAAGNDDDLTFASSSSSPRGGASDKTSITAQRNAQRPRSGSAAAGEMGDDHVYAKARSRGGCFLSTAREEKQLRELCQ</sequence>
<organism evidence="2">
    <name type="scientific">Oryza barthii</name>
    <dbReference type="NCBI Taxonomy" id="65489"/>
    <lineage>
        <taxon>Eukaryota</taxon>
        <taxon>Viridiplantae</taxon>
        <taxon>Streptophyta</taxon>
        <taxon>Embryophyta</taxon>
        <taxon>Tracheophyta</taxon>
        <taxon>Spermatophyta</taxon>
        <taxon>Magnoliopsida</taxon>
        <taxon>Liliopsida</taxon>
        <taxon>Poales</taxon>
        <taxon>Poaceae</taxon>
        <taxon>BOP clade</taxon>
        <taxon>Oryzoideae</taxon>
        <taxon>Oryzeae</taxon>
        <taxon>Oryzinae</taxon>
        <taxon>Oryza</taxon>
    </lineage>
</organism>
<name>A0A0D3FBV2_9ORYZ</name>
<reference evidence="2" key="2">
    <citation type="submission" date="2015-03" db="UniProtKB">
        <authorList>
            <consortium name="EnsemblPlants"/>
        </authorList>
    </citation>
    <scope>IDENTIFICATION</scope>
</reference>
<protein>
    <submittedName>
        <fullName evidence="2">Uncharacterized protein</fullName>
    </submittedName>
</protein>
<keyword evidence="3" id="KW-1185">Reference proteome</keyword>
<evidence type="ECO:0000313" key="2">
    <source>
        <dbReference type="EnsemblPlants" id="OBART02G36710.1"/>
    </source>
</evidence>
<dbReference type="Gramene" id="OBART02G36710.1">
    <property type="protein sequence ID" value="OBART02G36710.1"/>
    <property type="gene ID" value="OBART02G36710"/>
</dbReference>